<dbReference type="Gene3D" id="3.90.930.12">
    <property type="entry name" value="Ribosomal protein L6, alpha-beta domain"/>
    <property type="match status" value="2"/>
</dbReference>
<dbReference type="PANTHER" id="PTHR11655">
    <property type="entry name" value="60S/50S RIBOSOMAL PROTEIN L6/L9"/>
    <property type="match status" value="1"/>
</dbReference>
<evidence type="ECO:0000256" key="4">
    <source>
        <dbReference type="ARBA" id="ARBA00022980"/>
    </source>
</evidence>
<evidence type="ECO:0000313" key="11">
    <source>
        <dbReference type="Proteomes" id="UP000178849"/>
    </source>
</evidence>
<comment type="caution">
    <text evidence="10">The sequence shown here is derived from an EMBL/GenBank/DDBJ whole genome shotgun (WGS) entry which is preliminary data.</text>
</comment>
<dbReference type="STRING" id="1798550.A2927_02270"/>
<comment type="similarity">
    <text evidence="1 6 7">Belongs to the universal ribosomal protein uL6 family.</text>
</comment>
<keyword evidence="5 6" id="KW-0687">Ribonucleoprotein</keyword>
<evidence type="ECO:0000256" key="8">
    <source>
        <dbReference type="RuleBase" id="RU003870"/>
    </source>
</evidence>
<gene>
    <name evidence="6" type="primary">rplF</name>
    <name evidence="10" type="ORF">A2927_02270</name>
</gene>
<dbReference type="PIRSF" id="PIRSF002162">
    <property type="entry name" value="Ribosomal_L6"/>
    <property type="match status" value="1"/>
</dbReference>
<name>A0A1G2BI49_9BACT</name>
<dbReference type="SUPFAM" id="SSF56053">
    <property type="entry name" value="Ribosomal protein L6"/>
    <property type="match status" value="2"/>
</dbReference>
<evidence type="ECO:0000259" key="9">
    <source>
        <dbReference type="Pfam" id="PF00347"/>
    </source>
</evidence>
<dbReference type="HAMAP" id="MF_01365_B">
    <property type="entry name" value="Ribosomal_uL6_B"/>
    <property type="match status" value="1"/>
</dbReference>
<accession>A0A1G2BI49</accession>
<reference evidence="10 11" key="1">
    <citation type="journal article" date="2016" name="Nat. Commun.">
        <title>Thousands of microbial genomes shed light on interconnected biogeochemical processes in an aquifer system.</title>
        <authorList>
            <person name="Anantharaman K."/>
            <person name="Brown C.T."/>
            <person name="Hug L.A."/>
            <person name="Sharon I."/>
            <person name="Castelle C.J."/>
            <person name="Probst A.J."/>
            <person name="Thomas B.C."/>
            <person name="Singh A."/>
            <person name="Wilkins M.J."/>
            <person name="Karaoz U."/>
            <person name="Brodie E.L."/>
            <person name="Williams K.H."/>
            <person name="Hubbard S.S."/>
            <person name="Banfield J.F."/>
        </authorList>
    </citation>
    <scope>NUCLEOTIDE SEQUENCE [LARGE SCALE GENOMIC DNA]</scope>
</reference>
<sequence>MSRIGKKPIIIPPGVEVKINGNLASVKGPKGELEQEIHPLVKVAISGQEIQVSVFKTEEKEQRALWGLFRSLLNNMVLGVTQGFSKQLEINGIGFKAQVSGSKLILNVGYSHSVEYQIPKDIQITVEKNLITVAGAAKQEVGQVAAEIRAIKKPEPYQGKGIKYLDEVIRRKAGKVVKGAAATG</sequence>
<evidence type="ECO:0000256" key="5">
    <source>
        <dbReference type="ARBA" id="ARBA00023274"/>
    </source>
</evidence>
<dbReference type="NCBIfam" id="TIGR03654">
    <property type="entry name" value="L6_bact"/>
    <property type="match status" value="1"/>
</dbReference>
<comment type="subunit">
    <text evidence="6">Part of the 50S ribosomal subunit.</text>
</comment>
<evidence type="ECO:0000256" key="6">
    <source>
        <dbReference type="HAMAP-Rule" id="MF_01365"/>
    </source>
</evidence>
<dbReference type="Proteomes" id="UP000178849">
    <property type="component" value="Unassembled WGS sequence"/>
</dbReference>
<protein>
    <recommendedName>
        <fullName evidence="6">Large ribosomal subunit protein uL6</fullName>
    </recommendedName>
</protein>
<dbReference type="PRINTS" id="PR00059">
    <property type="entry name" value="RIBOSOMALL6"/>
</dbReference>
<dbReference type="EMBL" id="MHKL01000037">
    <property type="protein sequence ID" value="OGY88844.1"/>
    <property type="molecule type" value="Genomic_DNA"/>
</dbReference>
<dbReference type="FunFam" id="3.90.930.12:FF:000001">
    <property type="entry name" value="50S ribosomal protein L6"/>
    <property type="match status" value="1"/>
</dbReference>
<dbReference type="InterPro" id="IPR020040">
    <property type="entry name" value="Ribosomal_uL6_a/b-dom"/>
</dbReference>
<dbReference type="FunFam" id="3.90.930.12:FF:000002">
    <property type="entry name" value="50S ribosomal protein L6"/>
    <property type="match status" value="1"/>
</dbReference>
<keyword evidence="3 6" id="KW-0694">RNA-binding</keyword>
<evidence type="ECO:0000256" key="2">
    <source>
        <dbReference type="ARBA" id="ARBA00022730"/>
    </source>
</evidence>
<dbReference type="GO" id="GO:0022625">
    <property type="term" value="C:cytosolic large ribosomal subunit"/>
    <property type="evidence" value="ECO:0007669"/>
    <property type="project" value="UniProtKB-UniRule"/>
</dbReference>
<dbReference type="AlphaFoldDB" id="A0A1G2BI49"/>
<keyword evidence="4 6" id="KW-0689">Ribosomal protein</keyword>
<dbReference type="PANTHER" id="PTHR11655:SF14">
    <property type="entry name" value="LARGE RIBOSOMAL SUBUNIT PROTEIN UL6M"/>
    <property type="match status" value="1"/>
</dbReference>
<comment type="function">
    <text evidence="6 8">This protein binds to the 23S rRNA, and is important in its secondary structure. It is located near the subunit interface in the base of the L7/L12 stalk, and near the tRNA binding site of the peptidyltransferase center.</text>
</comment>
<dbReference type="InterPro" id="IPR036789">
    <property type="entry name" value="Ribosomal_uL6-like_a/b-dom_sf"/>
</dbReference>
<proteinExistence type="inferred from homology"/>
<organism evidence="10 11">
    <name type="scientific">Candidatus Komeilibacteria bacterium RIFCSPLOWO2_01_FULL_45_10</name>
    <dbReference type="NCBI Taxonomy" id="1798550"/>
    <lineage>
        <taxon>Bacteria</taxon>
        <taxon>Candidatus Komeiliibacteriota</taxon>
    </lineage>
</organism>
<dbReference type="InterPro" id="IPR019906">
    <property type="entry name" value="Ribosomal_uL6_bac-type"/>
</dbReference>
<keyword evidence="2 6" id="KW-0699">rRNA-binding</keyword>
<evidence type="ECO:0000256" key="7">
    <source>
        <dbReference type="RuleBase" id="RU003869"/>
    </source>
</evidence>
<evidence type="ECO:0000256" key="1">
    <source>
        <dbReference type="ARBA" id="ARBA00009356"/>
    </source>
</evidence>
<evidence type="ECO:0000256" key="3">
    <source>
        <dbReference type="ARBA" id="ARBA00022884"/>
    </source>
</evidence>
<feature type="domain" description="Large ribosomal subunit protein uL6 alpha-beta" evidence="9">
    <location>
        <begin position="11"/>
        <end position="83"/>
    </location>
</feature>
<dbReference type="InterPro" id="IPR000702">
    <property type="entry name" value="Ribosomal_uL6-like"/>
</dbReference>
<dbReference type="GO" id="GO:0019843">
    <property type="term" value="F:rRNA binding"/>
    <property type="evidence" value="ECO:0007669"/>
    <property type="project" value="UniProtKB-UniRule"/>
</dbReference>
<evidence type="ECO:0000313" key="10">
    <source>
        <dbReference type="EMBL" id="OGY88844.1"/>
    </source>
</evidence>
<dbReference type="GO" id="GO:0002181">
    <property type="term" value="P:cytoplasmic translation"/>
    <property type="evidence" value="ECO:0007669"/>
    <property type="project" value="TreeGrafter"/>
</dbReference>
<feature type="domain" description="Large ribosomal subunit protein uL6 alpha-beta" evidence="9">
    <location>
        <begin position="92"/>
        <end position="164"/>
    </location>
</feature>
<dbReference type="GO" id="GO:0003735">
    <property type="term" value="F:structural constituent of ribosome"/>
    <property type="evidence" value="ECO:0007669"/>
    <property type="project" value="UniProtKB-UniRule"/>
</dbReference>
<dbReference type="Pfam" id="PF00347">
    <property type="entry name" value="Ribosomal_L6"/>
    <property type="match status" value="2"/>
</dbReference>